<dbReference type="SUPFAM" id="SSF109604">
    <property type="entry name" value="HD-domain/PDEase-like"/>
    <property type="match status" value="1"/>
</dbReference>
<dbReference type="GO" id="GO:0003676">
    <property type="term" value="F:nucleic acid binding"/>
    <property type="evidence" value="ECO:0007669"/>
    <property type="project" value="InterPro"/>
</dbReference>
<evidence type="ECO:0000313" key="14">
    <source>
        <dbReference type="Proteomes" id="UP000199517"/>
    </source>
</evidence>
<evidence type="ECO:0000256" key="4">
    <source>
        <dbReference type="ARBA" id="ARBA00022723"/>
    </source>
</evidence>
<keyword evidence="8" id="KW-0067">ATP-binding</keyword>
<dbReference type="Proteomes" id="UP000199517">
    <property type="component" value="Unassembled WGS sequence"/>
</dbReference>
<dbReference type="Gene3D" id="3.40.50.300">
    <property type="entry name" value="P-loop containing nucleotide triphosphate hydrolases"/>
    <property type="match status" value="2"/>
</dbReference>
<dbReference type="RefSeq" id="WP_245783514.1">
    <property type="nucleotide sequence ID" value="NZ_FOMQ01000002.1"/>
</dbReference>
<feature type="domain" description="HD Cas3-type" evidence="12">
    <location>
        <begin position="43"/>
        <end position="211"/>
    </location>
</feature>
<dbReference type="Gene3D" id="1.10.3210.30">
    <property type="match status" value="1"/>
</dbReference>
<evidence type="ECO:0000259" key="11">
    <source>
        <dbReference type="PROSITE" id="PS51192"/>
    </source>
</evidence>
<dbReference type="InterPro" id="IPR011545">
    <property type="entry name" value="DEAD/DEAH_box_helicase_dom"/>
</dbReference>
<dbReference type="EMBL" id="FOMQ01000002">
    <property type="protein sequence ID" value="SFD44994.1"/>
    <property type="molecule type" value="Genomic_DNA"/>
</dbReference>
<dbReference type="PROSITE" id="PS51192">
    <property type="entry name" value="HELICASE_ATP_BIND_1"/>
    <property type="match status" value="1"/>
</dbReference>
<protein>
    <submittedName>
        <fullName evidence="13">CRISPR-associated helicase, Cas3 family</fullName>
    </submittedName>
</protein>
<dbReference type="InterPro" id="IPR054712">
    <property type="entry name" value="Cas3-like_dom"/>
</dbReference>
<evidence type="ECO:0000256" key="8">
    <source>
        <dbReference type="ARBA" id="ARBA00022840"/>
    </source>
</evidence>
<evidence type="ECO:0000256" key="2">
    <source>
        <dbReference type="ARBA" id="ARBA00009046"/>
    </source>
</evidence>
<dbReference type="SUPFAM" id="SSF52540">
    <property type="entry name" value="P-loop containing nucleoside triphosphate hydrolases"/>
    <property type="match status" value="1"/>
</dbReference>
<evidence type="ECO:0000259" key="12">
    <source>
        <dbReference type="PROSITE" id="PS51643"/>
    </source>
</evidence>
<name>A0A1I1SES3_9BURK</name>
<keyword evidence="9" id="KW-0051">Antiviral defense</keyword>
<dbReference type="InterPro" id="IPR014001">
    <property type="entry name" value="Helicase_ATP-bd"/>
</dbReference>
<keyword evidence="6" id="KW-0378">Hydrolase</keyword>
<evidence type="ECO:0000256" key="5">
    <source>
        <dbReference type="ARBA" id="ARBA00022741"/>
    </source>
</evidence>
<dbReference type="GO" id="GO:0016787">
    <property type="term" value="F:hydrolase activity"/>
    <property type="evidence" value="ECO:0007669"/>
    <property type="project" value="UniProtKB-KW"/>
</dbReference>
<dbReference type="GO" id="GO:0051607">
    <property type="term" value="P:defense response to virus"/>
    <property type="evidence" value="ECO:0007669"/>
    <property type="project" value="UniProtKB-KW"/>
</dbReference>
<dbReference type="GO" id="GO:0004518">
    <property type="term" value="F:nuclease activity"/>
    <property type="evidence" value="ECO:0007669"/>
    <property type="project" value="UniProtKB-KW"/>
</dbReference>
<sequence>MKDDTPDGGLACAPADSTASPPAGTPAPPTAPGFYAHSVDGKAESHWQTLPDHLHAVGRMAGESAAVFNAQALGQAIGWLHDLGKYTQPFQARLRGSPLRVDHSTWGARIARQRLGHMGQLMAYGIAGHHAGLANGRGEGERTALADRLSADLPALHPAWEQDIALPARLGAPAGFKPFSQNRQQATDRHPFQLAFLARMLFSCLVDADFLDTARFYLQAEGGTDHRSAGGAYPSLHALREQLDGYLARLTARSDPEIGVNRLRADILRQVRQRAECDPGLFSLTVPTGGGKTLASLAFALDHAIRHGLRRVIFVIPFTSIVEQNAAVFREALGPLGGAAVLEHHSAFIERQPPRGDPEKYQSAQKLRLAMENWDAPIVVTTAVQFFESLFAARPSQCRKLHNIAGSVVVLDEAQTMPLRLLKPCVATIDELARNYRTSVVLCTATQPALEAPAFDGGLTGVRELAPEPTQLFQQLERVRVRHIGTLDDAALAAHMRSREQVLCIVNNRRHARAVYEAMADLPGARHLTTLMCAKHRSAVLNEVRQMLKDKVPCRVVSTSLIEAGVDVDFPTVLRAEAGLDSIAQAAGRCNREGRRSLDASEVLVFANANEDWSPPPELMQYAQAAREVLRQCADSPLSPEAIARYFALLYWQKGSEELDVPDLMGLLKASRPDNLPMETLAAKFRMIDSVQMPVIVPYDDVARQALKDLEFAEGSVGLARKLQPYVVQLPQQGFDALFKAGAIAPVKPEKWGQQFMELVNPDIYSRRFGLHWDDPTFIRGERLNW</sequence>
<evidence type="ECO:0000256" key="6">
    <source>
        <dbReference type="ARBA" id="ARBA00022801"/>
    </source>
</evidence>
<dbReference type="InterPro" id="IPR038257">
    <property type="entry name" value="CRISPR-assoc_Cas3_HD_sf"/>
</dbReference>
<dbReference type="CDD" id="cd09641">
    <property type="entry name" value="Cas3''_I"/>
    <property type="match status" value="1"/>
</dbReference>
<evidence type="ECO:0000256" key="9">
    <source>
        <dbReference type="ARBA" id="ARBA00023118"/>
    </source>
</evidence>
<dbReference type="CDD" id="cd17930">
    <property type="entry name" value="DEXHc_cas3"/>
    <property type="match status" value="1"/>
</dbReference>
<reference evidence="14" key="1">
    <citation type="submission" date="2016-10" db="EMBL/GenBank/DDBJ databases">
        <authorList>
            <person name="Varghese N."/>
            <person name="Submissions S."/>
        </authorList>
    </citation>
    <scope>NUCLEOTIDE SEQUENCE [LARGE SCALE GENOMIC DNA]</scope>
    <source>
        <strain evidence="14">DSM 7481</strain>
    </source>
</reference>
<dbReference type="Pfam" id="PF22590">
    <property type="entry name" value="Cas3-like_C_2"/>
    <property type="match status" value="1"/>
</dbReference>
<keyword evidence="14" id="KW-1185">Reference proteome</keyword>
<feature type="domain" description="Helicase ATP-binding" evidence="11">
    <location>
        <begin position="273"/>
        <end position="465"/>
    </location>
</feature>
<feature type="region of interest" description="Disordered" evidence="10">
    <location>
        <begin position="1"/>
        <end position="32"/>
    </location>
</feature>
<gene>
    <name evidence="13" type="ORF">SAMN04489710_102169</name>
</gene>
<dbReference type="InterPro" id="IPR006474">
    <property type="entry name" value="Helicase_Cas3_CRISPR-ass_core"/>
</dbReference>
<feature type="compositionally biased region" description="Low complexity" evidence="10">
    <location>
        <begin position="11"/>
        <end position="22"/>
    </location>
</feature>
<evidence type="ECO:0000256" key="3">
    <source>
        <dbReference type="ARBA" id="ARBA00022722"/>
    </source>
</evidence>
<proteinExistence type="inferred from homology"/>
<evidence type="ECO:0000256" key="10">
    <source>
        <dbReference type="SAM" id="MobiDB-lite"/>
    </source>
</evidence>
<keyword evidence="3" id="KW-0540">Nuclease</keyword>
<dbReference type="GO" id="GO:0005524">
    <property type="term" value="F:ATP binding"/>
    <property type="evidence" value="ECO:0007669"/>
    <property type="project" value="UniProtKB-KW"/>
</dbReference>
<dbReference type="Pfam" id="PF00270">
    <property type="entry name" value="DEAD"/>
    <property type="match status" value="1"/>
</dbReference>
<comment type="similarity">
    <text evidence="1">In the N-terminal section; belongs to the CRISPR-associated nuclease Cas3-HD family.</text>
</comment>
<accession>A0A1I1SES3</accession>
<evidence type="ECO:0000256" key="1">
    <source>
        <dbReference type="ARBA" id="ARBA00006847"/>
    </source>
</evidence>
<dbReference type="GO" id="GO:0046872">
    <property type="term" value="F:metal ion binding"/>
    <property type="evidence" value="ECO:0007669"/>
    <property type="project" value="UniProtKB-KW"/>
</dbReference>
<organism evidence="13 14">
    <name type="scientific">Paracidovorax konjaci</name>
    <dbReference type="NCBI Taxonomy" id="32040"/>
    <lineage>
        <taxon>Bacteria</taxon>
        <taxon>Pseudomonadati</taxon>
        <taxon>Pseudomonadota</taxon>
        <taxon>Betaproteobacteria</taxon>
        <taxon>Burkholderiales</taxon>
        <taxon>Comamonadaceae</taxon>
        <taxon>Paracidovorax</taxon>
    </lineage>
</organism>
<keyword evidence="7" id="KW-0347">Helicase</keyword>
<keyword evidence="4" id="KW-0479">Metal-binding</keyword>
<evidence type="ECO:0000313" key="13">
    <source>
        <dbReference type="EMBL" id="SFD44994.1"/>
    </source>
</evidence>
<dbReference type="STRING" id="32040.SAMN04489710_102169"/>
<dbReference type="NCBIfam" id="TIGR01587">
    <property type="entry name" value="cas3_core"/>
    <property type="match status" value="1"/>
</dbReference>
<comment type="similarity">
    <text evidence="2">In the central section; belongs to the CRISPR-associated helicase Cas3 family.</text>
</comment>
<dbReference type="SMART" id="SM00487">
    <property type="entry name" value="DEXDc"/>
    <property type="match status" value="1"/>
</dbReference>
<dbReference type="NCBIfam" id="TIGR01596">
    <property type="entry name" value="cas3_HD"/>
    <property type="match status" value="1"/>
</dbReference>
<dbReference type="PROSITE" id="PS51643">
    <property type="entry name" value="HD_CAS3"/>
    <property type="match status" value="1"/>
</dbReference>
<keyword evidence="5" id="KW-0547">Nucleotide-binding</keyword>
<dbReference type="AlphaFoldDB" id="A0A1I1SES3"/>
<evidence type="ECO:0000256" key="7">
    <source>
        <dbReference type="ARBA" id="ARBA00022806"/>
    </source>
</evidence>
<dbReference type="InterPro" id="IPR027417">
    <property type="entry name" value="P-loop_NTPase"/>
</dbReference>
<dbReference type="InterPro" id="IPR006483">
    <property type="entry name" value="CRISPR-assoc_Cas3_HD"/>
</dbReference>
<dbReference type="GO" id="GO:0004386">
    <property type="term" value="F:helicase activity"/>
    <property type="evidence" value="ECO:0007669"/>
    <property type="project" value="UniProtKB-KW"/>
</dbReference>